<gene>
    <name evidence="1" type="ORF">WM40_20325</name>
</gene>
<evidence type="ECO:0000313" key="2">
    <source>
        <dbReference type="Proteomes" id="UP000033618"/>
    </source>
</evidence>
<proteinExistence type="predicted"/>
<reference evidence="1 2" key="1">
    <citation type="submission" date="2015-03" db="EMBL/GenBank/DDBJ databases">
        <title>Draft Genome Sequence of Burkholderia andropogonis type strain ICMP2807, isolated from Sorghum bicolor.</title>
        <authorList>
            <person name="Lopes-Santos L."/>
            <person name="Castro D.B."/>
            <person name="Ottoboni L.M."/>
            <person name="Park D."/>
            <person name="Weirc B.S."/>
            <person name="Destefano S.A."/>
        </authorList>
    </citation>
    <scope>NUCLEOTIDE SEQUENCE [LARGE SCALE GENOMIC DNA]</scope>
    <source>
        <strain evidence="1 2">ICMP2807</strain>
    </source>
</reference>
<protein>
    <submittedName>
        <fullName evidence="1">Uncharacterized protein</fullName>
    </submittedName>
</protein>
<keyword evidence="2" id="KW-1185">Reference proteome</keyword>
<dbReference type="AlphaFoldDB" id="A0A0F5JXC3"/>
<sequence>MDEVRYAPMNERIRYLRAELLALFRAGLVSEAQMREFDVLWPAPMDDLSAKSWASASVI</sequence>
<evidence type="ECO:0000313" key="1">
    <source>
        <dbReference type="EMBL" id="KKB61932.1"/>
    </source>
</evidence>
<dbReference type="PATRIC" id="fig|28092.6.peg.4784"/>
<accession>A0A0F5JXC3</accession>
<comment type="caution">
    <text evidence="1">The sequence shown here is derived from an EMBL/GenBank/DDBJ whole genome shotgun (WGS) entry which is preliminary data.</text>
</comment>
<organism evidence="1 2">
    <name type="scientific">Robbsia andropogonis</name>
    <dbReference type="NCBI Taxonomy" id="28092"/>
    <lineage>
        <taxon>Bacteria</taxon>
        <taxon>Pseudomonadati</taxon>
        <taxon>Pseudomonadota</taxon>
        <taxon>Betaproteobacteria</taxon>
        <taxon>Burkholderiales</taxon>
        <taxon>Burkholderiaceae</taxon>
        <taxon>Robbsia</taxon>
    </lineage>
</organism>
<name>A0A0F5JXC3_9BURK</name>
<dbReference type="EMBL" id="LAQU01000028">
    <property type="protein sequence ID" value="KKB61932.1"/>
    <property type="molecule type" value="Genomic_DNA"/>
</dbReference>
<dbReference type="STRING" id="28092.WM40_20325"/>
<dbReference type="Proteomes" id="UP000033618">
    <property type="component" value="Unassembled WGS sequence"/>
</dbReference>